<sequence>MIIEFISMMLLGIFSGTIAIKLIQFFSEEKAQPISVVVLSTLLVVLGYYKYGITLIGLYHLVFWMGLLVVGWVDYLTLSIVDFTVYALGLWAFLFRLFLIGNSVEGLIGGLVGFGLFLGIYLGAKWVYKKEAFGFGDVLLMGSVGIYLGFKLTLLASFLSFYVALVGIGIQKTLGKKIGLKQEVAFGPAICMAVILSVMYGETWLNWYVKTFLF</sequence>
<name>A0ABS2MTD3_9FIRM</name>
<reference evidence="4 5" key="1">
    <citation type="submission" date="2021-01" db="EMBL/GenBank/DDBJ databases">
        <title>Genomic Encyclopedia of Type Strains, Phase IV (KMG-IV): sequencing the most valuable type-strain genomes for metagenomic binning, comparative biology and taxonomic classification.</title>
        <authorList>
            <person name="Goeker M."/>
        </authorList>
    </citation>
    <scope>NUCLEOTIDE SEQUENCE [LARGE SCALE GENOMIC DNA]</scope>
    <source>
        <strain evidence="4 5">DSM 24436</strain>
    </source>
</reference>
<dbReference type="EC" id="2.1.1.-" evidence="4"/>
<keyword evidence="2" id="KW-0812">Transmembrane</keyword>
<organism evidence="4 5">
    <name type="scientific">Fusibacter tunisiensis</name>
    <dbReference type="NCBI Taxonomy" id="1008308"/>
    <lineage>
        <taxon>Bacteria</taxon>
        <taxon>Bacillati</taxon>
        <taxon>Bacillota</taxon>
        <taxon>Clostridia</taxon>
        <taxon>Eubacteriales</taxon>
        <taxon>Eubacteriales Family XII. Incertae Sedis</taxon>
        <taxon>Fusibacter</taxon>
    </lineage>
</organism>
<dbReference type="GO" id="GO:0008168">
    <property type="term" value="F:methyltransferase activity"/>
    <property type="evidence" value="ECO:0007669"/>
    <property type="project" value="UniProtKB-KW"/>
</dbReference>
<evidence type="ECO:0000313" key="4">
    <source>
        <dbReference type="EMBL" id="MBM7562693.1"/>
    </source>
</evidence>
<dbReference type="EC" id="3.4.23.43" evidence="4"/>
<dbReference type="GO" id="GO:0032259">
    <property type="term" value="P:methylation"/>
    <property type="evidence" value="ECO:0007669"/>
    <property type="project" value="UniProtKB-KW"/>
</dbReference>
<comment type="similarity">
    <text evidence="1">Belongs to the peptidase A24 family.</text>
</comment>
<accession>A0ABS2MTD3</accession>
<keyword evidence="2" id="KW-0472">Membrane</keyword>
<protein>
    <submittedName>
        <fullName evidence="4">Leader peptidase (Prepilin peptidase)/N-methyltransferase</fullName>
        <ecNumber evidence="4">2.1.1.-</ecNumber>
        <ecNumber evidence="4">3.4.23.43</ecNumber>
    </submittedName>
</protein>
<evidence type="ECO:0000313" key="5">
    <source>
        <dbReference type="Proteomes" id="UP000767854"/>
    </source>
</evidence>
<feature type="transmembrane region" description="Helical" evidence="2">
    <location>
        <begin position="56"/>
        <end position="73"/>
    </location>
</feature>
<evidence type="ECO:0000256" key="1">
    <source>
        <dbReference type="ARBA" id="ARBA00005801"/>
    </source>
</evidence>
<dbReference type="Pfam" id="PF01478">
    <property type="entry name" value="Peptidase_A24"/>
    <property type="match status" value="1"/>
</dbReference>
<keyword evidence="2" id="KW-1133">Transmembrane helix</keyword>
<feature type="transmembrane region" description="Helical" evidence="2">
    <location>
        <begin position="79"/>
        <end position="99"/>
    </location>
</feature>
<dbReference type="InterPro" id="IPR000045">
    <property type="entry name" value="Prepilin_IV_endopep_pep"/>
</dbReference>
<dbReference type="PANTHER" id="PTHR30487">
    <property type="entry name" value="TYPE 4 PREPILIN-LIKE PROTEINS LEADER PEPTIDE-PROCESSING ENZYME"/>
    <property type="match status" value="1"/>
</dbReference>
<dbReference type="EMBL" id="JAFBDT010000026">
    <property type="protein sequence ID" value="MBM7562693.1"/>
    <property type="molecule type" value="Genomic_DNA"/>
</dbReference>
<keyword evidence="5" id="KW-1185">Reference proteome</keyword>
<feature type="transmembrane region" description="Helical" evidence="2">
    <location>
        <begin position="7"/>
        <end position="26"/>
    </location>
</feature>
<dbReference type="InterPro" id="IPR050882">
    <property type="entry name" value="Prepilin_peptidase/N-MTase"/>
</dbReference>
<keyword evidence="4" id="KW-0489">Methyltransferase</keyword>
<dbReference type="Gene3D" id="1.20.120.1220">
    <property type="match status" value="1"/>
</dbReference>
<comment type="caution">
    <text evidence="4">The sequence shown here is derived from an EMBL/GenBank/DDBJ whole genome shotgun (WGS) entry which is preliminary data.</text>
</comment>
<evidence type="ECO:0000259" key="3">
    <source>
        <dbReference type="Pfam" id="PF01478"/>
    </source>
</evidence>
<evidence type="ECO:0000256" key="2">
    <source>
        <dbReference type="SAM" id="Phobius"/>
    </source>
</evidence>
<feature type="transmembrane region" description="Helical" evidence="2">
    <location>
        <begin position="144"/>
        <end position="168"/>
    </location>
</feature>
<feature type="transmembrane region" description="Helical" evidence="2">
    <location>
        <begin position="189"/>
        <end position="209"/>
    </location>
</feature>
<proteinExistence type="inferred from homology"/>
<dbReference type="GO" id="GO:0004190">
    <property type="term" value="F:aspartic-type endopeptidase activity"/>
    <property type="evidence" value="ECO:0007669"/>
    <property type="project" value="UniProtKB-EC"/>
</dbReference>
<gene>
    <name evidence="4" type="ORF">JOC49_002254</name>
</gene>
<feature type="transmembrane region" description="Helical" evidence="2">
    <location>
        <begin position="32"/>
        <end position="49"/>
    </location>
</feature>
<dbReference type="Proteomes" id="UP000767854">
    <property type="component" value="Unassembled WGS sequence"/>
</dbReference>
<keyword evidence="4" id="KW-0808">Transferase</keyword>
<dbReference type="RefSeq" id="WP_204665120.1">
    <property type="nucleotide sequence ID" value="NZ_JAFBDT010000026.1"/>
</dbReference>
<feature type="domain" description="Prepilin type IV endopeptidase peptidase" evidence="3">
    <location>
        <begin position="62"/>
        <end position="166"/>
    </location>
</feature>
<dbReference type="PANTHER" id="PTHR30487:SF0">
    <property type="entry name" value="PREPILIN LEADER PEPTIDASE_N-METHYLTRANSFERASE-RELATED"/>
    <property type="match status" value="1"/>
</dbReference>
<feature type="transmembrane region" description="Helical" evidence="2">
    <location>
        <begin position="106"/>
        <end position="124"/>
    </location>
</feature>
<keyword evidence="4" id="KW-0378">Hydrolase</keyword>